<evidence type="ECO:0000313" key="7">
    <source>
        <dbReference type="EMBL" id="KAG5645606.1"/>
    </source>
</evidence>
<dbReference type="GO" id="GO:0008395">
    <property type="term" value="F:steroid hydroxylase activity"/>
    <property type="evidence" value="ECO:0007669"/>
    <property type="project" value="TreeGrafter"/>
</dbReference>
<keyword evidence="5 6" id="KW-0408">Iron</keyword>
<dbReference type="GO" id="GO:0020037">
    <property type="term" value="F:heme binding"/>
    <property type="evidence" value="ECO:0007669"/>
    <property type="project" value="InterPro"/>
</dbReference>
<comment type="similarity">
    <text evidence="2">Belongs to the cytochrome P450 family.</text>
</comment>
<comment type="cofactor">
    <cofactor evidence="1 6">
        <name>heme</name>
        <dbReference type="ChEBI" id="CHEBI:30413"/>
    </cofactor>
</comment>
<dbReference type="EMBL" id="JABCKV010000036">
    <property type="protein sequence ID" value="KAG5645606.1"/>
    <property type="molecule type" value="Genomic_DNA"/>
</dbReference>
<dbReference type="PANTHER" id="PTHR24304:SF2">
    <property type="entry name" value="24-HYDROXYCHOLESTEROL 7-ALPHA-HYDROXYLASE"/>
    <property type="match status" value="1"/>
</dbReference>
<dbReference type="GO" id="GO:0016705">
    <property type="term" value="F:oxidoreductase activity, acting on paired donors, with incorporation or reduction of molecular oxygen"/>
    <property type="evidence" value="ECO:0007669"/>
    <property type="project" value="InterPro"/>
</dbReference>
<feature type="binding site" description="axial binding residue" evidence="6">
    <location>
        <position position="451"/>
    </location>
    <ligand>
        <name>heme</name>
        <dbReference type="ChEBI" id="CHEBI:30413"/>
    </ligand>
    <ligandPart>
        <name>Fe</name>
        <dbReference type="ChEBI" id="CHEBI:18248"/>
    </ligandPart>
</feature>
<dbReference type="Proteomes" id="UP000775547">
    <property type="component" value="Unassembled WGS sequence"/>
</dbReference>
<dbReference type="InterPro" id="IPR001128">
    <property type="entry name" value="Cyt_P450"/>
</dbReference>
<keyword evidence="8" id="KW-1185">Reference proteome</keyword>
<evidence type="ECO:0000256" key="3">
    <source>
        <dbReference type="ARBA" id="ARBA00022617"/>
    </source>
</evidence>
<dbReference type="InterPro" id="IPR002403">
    <property type="entry name" value="Cyt_P450_E_grp-IV"/>
</dbReference>
<dbReference type="SUPFAM" id="SSF48264">
    <property type="entry name" value="Cytochrome P450"/>
    <property type="match status" value="1"/>
</dbReference>
<evidence type="ECO:0000313" key="8">
    <source>
        <dbReference type="Proteomes" id="UP000775547"/>
    </source>
</evidence>
<evidence type="ECO:0000256" key="2">
    <source>
        <dbReference type="ARBA" id="ARBA00010617"/>
    </source>
</evidence>
<dbReference type="PANTHER" id="PTHR24304">
    <property type="entry name" value="CYTOCHROME P450 FAMILY 7"/>
    <property type="match status" value="1"/>
</dbReference>
<dbReference type="AlphaFoldDB" id="A0A9P7G991"/>
<dbReference type="Pfam" id="PF00067">
    <property type="entry name" value="p450"/>
    <property type="match status" value="1"/>
</dbReference>
<comment type="caution">
    <text evidence="7">The sequence shown here is derived from an EMBL/GenBank/DDBJ whole genome shotgun (WGS) entry which is preliminary data.</text>
</comment>
<accession>A0A9P7G991</accession>
<proteinExistence type="inferred from homology"/>
<evidence type="ECO:0000256" key="1">
    <source>
        <dbReference type="ARBA" id="ARBA00001971"/>
    </source>
</evidence>
<evidence type="ECO:0000256" key="5">
    <source>
        <dbReference type="ARBA" id="ARBA00023004"/>
    </source>
</evidence>
<dbReference type="OrthoDB" id="3366823at2759"/>
<name>A0A9P7G991_9AGAR</name>
<sequence length="517" mass="58129">MNRLYAISVLTLGYYAVSSRYELPATWFAGITSTLALLLLASASPKAEPNSLPIVNSRVPWIGNALAFARTPVDFLKDCKARYGTAYKFLAGGKYVVVLSSPTTIFNFLQNSAKAMDVVEFQLIGIITGINRLRMPYLYSVVEDKALMAFAHGMTRRTYVQTAMSFNLDLQTRLLHHIGDQPEVTVSLLEFVQKAIYSSNSVALLGPHFDIDVFDDFMKFDKGIPSILRRIPFLNRRGLQGREKVVAKLSEYIQRRWRDEDGGYLEGASDVISAVFRELRAAEMTHMEAVRIFNGFLWGSHTNHMRTTFWVMAYILTDKDVFRRIEAEIRSALADKFSDINTFLNMDPGTLDGPDFNLLTSAVTEVLRLTALPASFREVLRDTVVAGDGGESIFLKKGEIVTADVRGMHLDPAVYDDPDTFKVDRFLNEEGIYRHPNERTFAVFGGGSHMCKGRYYAIHATRVFVILCFHLFDMTPVSVNGSTVDLPQADHTTLAPVIRTTEKLWISLRRRQGVLVG</sequence>
<gene>
    <name evidence="7" type="ORF">DXG03_005744</name>
</gene>
<dbReference type="GO" id="GO:0005506">
    <property type="term" value="F:iron ion binding"/>
    <property type="evidence" value="ECO:0007669"/>
    <property type="project" value="InterPro"/>
</dbReference>
<dbReference type="PRINTS" id="PR00465">
    <property type="entry name" value="EP450IV"/>
</dbReference>
<dbReference type="InterPro" id="IPR036396">
    <property type="entry name" value="Cyt_P450_sf"/>
</dbReference>
<evidence type="ECO:0000256" key="6">
    <source>
        <dbReference type="PIRSR" id="PIRSR602403-1"/>
    </source>
</evidence>
<dbReference type="InterPro" id="IPR050529">
    <property type="entry name" value="CYP450_sterol_14alpha_dmase"/>
</dbReference>
<reference evidence="7" key="2">
    <citation type="submission" date="2021-10" db="EMBL/GenBank/DDBJ databases">
        <title>Phylogenomics reveals ancestral predisposition of the termite-cultivated fungus Termitomyces towards a domesticated lifestyle.</title>
        <authorList>
            <person name="Auxier B."/>
            <person name="Grum-Grzhimaylo A."/>
            <person name="Cardenas M.E."/>
            <person name="Lodge J.D."/>
            <person name="Laessoe T."/>
            <person name="Pedersen O."/>
            <person name="Smith M.E."/>
            <person name="Kuyper T.W."/>
            <person name="Franco-Molano E.A."/>
            <person name="Baroni T.J."/>
            <person name="Aanen D.K."/>
        </authorList>
    </citation>
    <scope>NUCLEOTIDE SEQUENCE</scope>
    <source>
        <strain evidence="7">AP01</strain>
        <tissue evidence="7">Mycelium</tissue>
    </source>
</reference>
<keyword evidence="4 6" id="KW-0479">Metal-binding</keyword>
<evidence type="ECO:0008006" key="9">
    <source>
        <dbReference type="Google" id="ProtNLM"/>
    </source>
</evidence>
<organism evidence="7 8">
    <name type="scientific">Asterophora parasitica</name>
    <dbReference type="NCBI Taxonomy" id="117018"/>
    <lineage>
        <taxon>Eukaryota</taxon>
        <taxon>Fungi</taxon>
        <taxon>Dikarya</taxon>
        <taxon>Basidiomycota</taxon>
        <taxon>Agaricomycotina</taxon>
        <taxon>Agaricomycetes</taxon>
        <taxon>Agaricomycetidae</taxon>
        <taxon>Agaricales</taxon>
        <taxon>Tricholomatineae</taxon>
        <taxon>Lyophyllaceae</taxon>
        <taxon>Asterophora</taxon>
    </lineage>
</organism>
<dbReference type="Gene3D" id="1.10.630.10">
    <property type="entry name" value="Cytochrome P450"/>
    <property type="match status" value="1"/>
</dbReference>
<reference evidence="7" key="1">
    <citation type="submission" date="2020-07" db="EMBL/GenBank/DDBJ databases">
        <authorList>
            <person name="Nieuwenhuis M."/>
            <person name="Van De Peppel L.J.J."/>
        </authorList>
    </citation>
    <scope>NUCLEOTIDE SEQUENCE</scope>
    <source>
        <strain evidence="7">AP01</strain>
        <tissue evidence="7">Mycelium</tissue>
    </source>
</reference>
<protein>
    <recommendedName>
        <fullName evidence="9">Cytochrome P450</fullName>
    </recommendedName>
</protein>
<evidence type="ECO:0000256" key="4">
    <source>
        <dbReference type="ARBA" id="ARBA00022723"/>
    </source>
</evidence>
<keyword evidence="3 6" id="KW-0349">Heme</keyword>